<keyword evidence="3" id="KW-0238">DNA-binding</keyword>
<accession>A0AA40AEW7</accession>
<evidence type="ECO:0000256" key="3">
    <source>
        <dbReference type="ARBA" id="ARBA00023125"/>
    </source>
</evidence>
<keyword evidence="5" id="KW-0539">Nucleus</keyword>
<comment type="caution">
    <text evidence="8">The sequence shown here is derived from an EMBL/GenBank/DDBJ whole genome shotgun (WGS) entry which is preliminary data.</text>
</comment>
<dbReference type="SMART" id="SM00091">
    <property type="entry name" value="PAS"/>
    <property type="match status" value="2"/>
</dbReference>
<evidence type="ECO:0000256" key="4">
    <source>
        <dbReference type="ARBA" id="ARBA00023163"/>
    </source>
</evidence>
<dbReference type="NCBIfam" id="TIGR00229">
    <property type="entry name" value="sensory_box"/>
    <property type="match status" value="1"/>
</dbReference>
<dbReference type="InterPro" id="IPR013655">
    <property type="entry name" value="PAS_fold_3"/>
</dbReference>
<keyword evidence="2" id="KW-0805">Transcription regulation</keyword>
<dbReference type="GO" id="GO:0005634">
    <property type="term" value="C:nucleus"/>
    <property type="evidence" value="ECO:0007669"/>
    <property type="project" value="UniProtKB-SubCell"/>
</dbReference>
<dbReference type="PROSITE" id="PS50112">
    <property type="entry name" value="PAS"/>
    <property type="match status" value="1"/>
</dbReference>
<comment type="subcellular location">
    <subcellularLocation>
        <location evidence="1">Nucleus</location>
    </subcellularLocation>
</comment>
<name>A0AA40AEW7_9PEZI</name>
<feature type="domain" description="PAS" evidence="7">
    <location>
        <begin position="14"/>
        <end position="51"/>
    </location>
</feature>
<organism evidence="8 9">
    <name type="scientific">Lasiosphaeris hirsuta</name>
    <dbReference type="NCBI Taxonomy" id="260670"/>
    <lineage>
        <taxon>Eukaryota</taxon>
        <taxon>Fungi</taxon>
        <taxon>Dikarya</taxon>
        <taxon>Ascomycota</taxon>
        <taxon>Pezizomycotina</taxon>
        <taxon>Sordariomycetes</taxon>
        <taxon>Sordariomycetidae</taxon>
        <taxon>Sordariales</taxon>
        <taxon>Lasiosphaeriaceae</taxon>
        <taxon>Lasiosphaeris</taxon>
    </lineage>
</organism>
<dbReference type="CDD" id="cd00130">
    <property type="entry name" value="PAS"/>
    <property type="match status" value="1"/>
</dbReference>
<protein>
    <recommendedName>
        <fullName evidence="7">PAS domain-containing protein</fullName>
    </recommendedName>
</protein>
<dbReference type="PANTHER" id="PTHR23043:SF17">
    <property type="entry name" value="PROTEIN SIMILAR"/>
    <property type="match status" value="1"/>
</dbReference>
<feature type="region of interest" description="Disordered" evidence="6">
    <location>
        <begin position="227"/>
        <end position="337"/>
    </location>
</feature>
<dbReference type="SUPFAM" id="SSF55785">
    <property type="entry name" value="PYP-like sensor domain (PAS domain)"/>
    <property type="match status" value="1"/>
</dbReference>
<feature type="region of interest" description="Disordered" evidence="6">
    <location>
        <begin position="523"/>
        <end position="568"/>
    </location>
</feature>
<evidence type="ECO:0000256" key="6">
    <source>
        <dbReference type="SAM" id="MobiDB-lite"/>
    </source>
</evidence>
<evidence type="ECO:0000256" key="1">
    <source>
        <dbReference type="ARBA" id="ARBA00004123"/>
    </source>
</evidence>
<dbReference type="Proteomes" id="UP001172102">
    <property type="component" value="Unassembled WGS sequence"/>
</dbReference>
<feature type="region of interest" description="Disordered" evidence="6">
    <location>
        <begin position="462"/>
        <end position="494"/>
    </location>
</feature>
<sequence>MDPQDLTFMTIHNLSPDANILFASESILDILGYQPEEVLGKSCFDYFHPDEVPLARSVHSRGVLLDKAAVLHYARIRSRDGRWVSCECCFTIVHDVLVASTSIYSGGAKSEGRAITAPQVRRLFSSSPLDPRYHMLEHLSPKFKMKPTEREPRAALVLNRFTRNLSIMFATNAVAAILGLRPDELLDRPFYHCIQENCLANAIACLESAKKNESIAYLRFWFRDPRQDDPAHGAGETDEDRDTTEDEDEDDEDDSDLSSQEDGETDLDADISSAVGDRGSWPAETCMDVDDRPPSRSRTRRNLSSRGHPNARQHAPLTPPSSSGAGSPHSSLGDSEGGLELEAVVSCTSDGLVVVLRKARPPIPDPQLPLVPAYNYENGLFAAPWSLHPIEPYYPPELLYKFRAPFLPEFMPVQEHIVAAGGPPRDQLLRSIRDVAVFAWALVGINGNLADYGRGLPRNGAQPPGGLPVWDPAVGPTAYRGPKPQIDENEPTRPIQPAYTGASGVMSRIQAGEQFNQLYNNHQHSTSTTVHPGGPYVPSMYGQGQHHQLSSADSTSQPRYHQACSPPNQSPAVAVPGCRCLAHEPCKQGAPCQAQDPSCASSPMRAPSPPKESYSRDMWK</sequence>
<dbReference type="GO" id="GO:0000981">
    <property type="term" value="F:DNA-binding transcription factor activity, RNA polymerase II-specific"/>
    <property type="evidence" value="ECO:0007669"/>
    <property type="project" value="TreeGrafter"/>
</dbReference>
<dbReference type="InterPro" id="IPR000014">
    <property type="entry name" value="PAS"/>
</dbReference>
<gene>
    <name evidence="8" type="ORF">B0H67DRAFT_487553</name>
</gene>
<dbReference type="EMBL" id="JAUKUA010000004">
    <property type="protein sequence ID" value="KAK0714611.1"/>
    <property type="molecule type" value="Genomic_DNA"/>
</dbReference>
<keyword evidence="4" id="KW-0804">Transcription</keyword>
<evidence type="ECO:0000259" key="7">
    <source>
        <dbReference type="PROSITE" id="PS50112"/>
    </source>
</evidence>
<evidence type="ECO:0000313" key="8">
    <source>
        <dbReference type="EMBL" id="KAK0714611.1"/>
    </source>
</evidence>
<dbReference type="Gene3D" id="3.30.450.20">
    <property type="entry name" value="PAS domain"/>
    <property type="match status" value="1"/>
</dbReference>
<evidence type="ECO:0000256" key="5">
    <source>
        <dbReference type="ARBA" id="ARBA00023242"/>
    </source>
</evidence>
<keyword evidence="9" id="KW-1185">Reference proteome</keyword>
<feature type="compositionally biased region" description="Polar residues" evidence="6">
    <location>
        <begin position="545"/>
        <end position="568"/>
    </location>
</feature>
<evidence type="ECO:0000256" key="2">
    <source>
        <dbReference type="ARBA" id="ARBA00023015"/>
    </source>
</evidence>
<feature type="region of interest" description="Disordered" evidence="6">
    <location>
        <begin position="587"/>
        <end position="620"/>
    </location>
</feature>
<reference evidence="8" key="1">
    <citation type="submission" date="2023-06" db="EMBL/GenBank/DDBJ databases">
        <title>Genome-scale phylogeny and comparative genomics of the fungal order Sordariales.</title>
        <authorList>
            <consortium name="Lawrence Berkeley National Laboratory"/>
            <person name="Hensen N."/>
            <person name="Bonometti L."/>
            <person name="Westerberg I."/>
            <person name="Brannstrom I.O."/>
            <person name="Guillou S."/>
            <person name="Cros-Aarteil S."/>
            <person name="Calhoun S."/>
            <person name="Haridas S."/>
            <person name="Kuo A."/>
            <person name="Mondo S."/>
            <person name="Pangilinan J."/>
            <person name="Riley R."/>
            <person name="Labutti K."/>
            <person name="Andreopoulos B."/>
            <person name="Lipzen A."/>
            <person name="Chen C."/>
            <person name="Yanf M."/>
            <person name="Daum C."/>
            <person name="Ng V."/>
            <person name="Clum A."/>
            <person name="Steindorff A."/>
            <person name="Ohm R."/>
            <person name="Martin F."/>
            <person name="Silar P."/>
            <person name="Natvig D."/>
            <person name="Lalanne C."/>
            <person name="Gautier V."/>
            <person name="Ament-Velasquez S.L."/>
            <person name="Kruys A."/>
            <person name="Hutchinson M.I."/>
            <person name="Powell A.J."/>
            <person name="Barry K."/>
            <person name="Miller A.N."/>
            <person name="Grigoriev I.V."/>
            <person name="Debuchy R."/>
            <person name="Gladieux P."/>
            <person name="Thoren M.H."/>
            <person name="Johannesson H."/>
        </authorList>
    </citation>
    <scope>NUCLEOTIDE SEQUENCE</scope>
    <source>
        <strain evidence="8">SMH4607-1</strain>
    </source>
</reference>
<dbReference type="AlphaFoldDB" id="A0AA40AEW7"/>
<dbReference type="PANTHER" id="PTHR23043">
    <property type="entry name" value="HYPOXIA-INDUCIBLE FACTOR 1 ALPHA"/>
    <property type="match status" value="1"/>
</dbReference>
<feature type="compositionally biased region" description="Acidic residues" evidence="6">
    <location>
        <begin position="236"/>
        <end position="269"/>
    </location>
</feature>
<dbReference type="GO" id="GO:0000977">
    <property type="term" value="F:RNA polymerase II transcription regulatory region sequence-specific DNA binding"/>
    <property type="evidence" value="ECO:0007669"/>
    <property type="project" value="TreeGrafter"/>
</dbReference>
<dbReference type="Pfam" id="PF08447">
    <property type="entry name" value="PAS_3"/>
    <property type="match status" value="1"/>
</dbReference>
<dbReference type="InterPro" id="IPR035965">
    <property type="entry name" value="PAS-like_dom_sf"/>
</dbReference>
<evidence type="ECO:0000313" key="9">
    <source>
        <dbReference type="Proteomes" id="UP001172102"/>
    </source>
</evidence>
<proteinExistence type="predicted"/>
<feature type="compositionally biased region" description="Low complexity" evidence="6">
    <location>
        <begin position="320"/>
        <end position="333"/>
    </location>
</feature>